<keyword evidence="4" id="KW-0539">Nucleus</keyword>
<dbReference type="GO" id="GO:0043565">
    <property type="term" value="F:sequence-specific DNA binding"/>
    <property type="evidence" value="ECO:0000318"/>
    <property type="project" value="GO_Central"/>
</dbReference>
<feature type="compositionally biased region" description="Low complexity" evidence="5">
    <location>
        <begin position="67"/>
        <end position="78"/>
    </location>
</feature>
<keyword evidence="2" id="KW-0805">Transcription regulation</keyword>
<evidence type="ECO:0000313" key="7">
    <source>
        <dbReference type="EMBL" id="ERN07465.1"/>
    </source>
</evidence>
<dbReference type="InterPro" id="IPR051358">
    <property type="entry name" value="TF_AMS/ICE1/BHLH6-like"/>
</dbReference>
<organism evidence="7 8">
    <name type="scientific">Amborella trichopoda</name>
    <dbReference type="NCBI Taxonomy" id="13333"/>
    <lineage>
        <taxon>Eukaryota</taxon>
        <taxon>Viridiplantae</taxon>
        <taxon>Streptophyta</taxon>
        <taxon>Embryophyta</taxon>
        <taxon>Tracheophyta</taxon>
        <taxon>Spermatophyta</taxon>
        <taxon>Magnoliopsida</taxon>
        <taxon>Amborellales</taxon>
        <taxon>Amborellaceae</taxon>
        <taxon>Amborella</taxon>
    </lineage>
</organism>
<dbReference type="HOGENOM" id="CLU_035660_3_0_1"/>
<evidence type="ECO:0000256" key="2">
    <source>
        <dbReference type="ARBA" id="ARBA00023015"/>
    </source>
</evidence>
<comment type="subcellular location">
    <subcellularLocation>
        <location evidence="1">Nucleus</location>
    </subcellularLocation>
</comment>
<feature type="domain" description="BHLH" evidence="6">
    <location>
        <begin position="77"/>
        <end position="126"/>
    </location>
</feature>
<feature type="region of interest" description="Disordered" evidence="5">
    <location>
        <begin position="46"/>
        <end position="78"/>
    </location>
</feature>
<dbReference type="OMA" id="GCLMHTV"/>
<dbReference type="EMBL" id="KI393807">
    <property type="protein sequence ID" value="ERN07465.1"/>
    <property type="molecule type" value="Genomic_DNA"/>
</dbReference>
<dbReference type="AlphaFoldDB" id="W1PK31"/>
<name>W1PK31_AMBTC</name>
<evidence type="ECO:0000259" key="6">
    <source>
        <dbReference type="PROSITE" id="PS50888"/>
    </source>
</evidence>
<evidence type="ECO:0000256" key="4">
    <source>
        <dbReference type="ARBA" id="ARBA00023242"/>
    </source>
</evidence>
<dbReference type="GO" id="GO:0003700">
    <property type="term" value="F:DNA-binding transcription factor activity"/>
    <property type="evidence" value="ECO:0000318"/>
    <property type="project" value="GO_Central"/>
</dbReference>
<dbReference type="InterPro" id="IPR036638">
    <property type="entry name" value="HLH_DNA-bd_sf"/>
</dbReference>
<sequence>MTSNPMNTDELYYDPFDQYLYDDLHSYQVFEGVFCHGGGGGYDEGLDLFSSESNSDQKGDGQSSPDANTATSAGTAAATAKNIVSERVRRKKLNDRLYQLRSVVPIISKMDKASIIKDAIAYIQSLQQQEREILAEISQLESQKCKNPSCLADRVDKPTESRPIKKMRTDSIQAVHIAAPTSNYPPRVTSLEILEMGEKTFVVRISCLKGRNAMANLFRAFESLKLRIITASTTAMHGHIFKTVFVEY</sequence>
<dbReference type="Proteomes" id="UP000017836">
    <property type="component" value="Unassembled WGS sequence"/>
</dbReference>
<feature type="compositionally biased region" description="Polar residues" evidence="5">
    <location>
        <begin position="50"/>
        <end position="66"/>
    </location>
</feature>
<dbReference type="Pfam" id="PF00010">
    <property type="entry name" value="HLH"/>
    <property type="match status" value="1"/>
</dbReference>
<dbReference type="eggNOG" id="ENOG502QWG4">
    <property type="taxonomic scope" value="Eukaryota"/>
</dbReference>
<evidence type="ECO:0000313" key="8">
    <source>
        <dbReference type="Proteomes" id="UP000017836"/>
    </source>
</evidence>
<dbReference type="SUPFAM" id="SSF47459">
    <property type="entry name" value="HLH, helix-loop-helix DNA-binding domain"/>
    <property type="match status" value="1"/>
</dbReference>
<dbReference type="Pfam" id="PF22754">
    <property type="entry name" value="bHLH-TF_ACT-like_plant"/>
    <property type="match status" value="1"/>
</dbReference>
<keyword evidence="3" id="KW-0804">Transcription</keyword>
<dbReference type="PROSITE" id="PS50888">
    <property type="entry name" value="BHLH"/>
    <property type="match status" value="1"/>
</dbReference>
<dbReference type="Gramene" id="ERN07465">
    <property type="protein sequence ID" value="ERN07465"/>
    <property type="gene ID" value="AMTR_s00019p00254380"/>
</dbReference>
<evidence type="ECO:0000256" key="5">
    <source>
        <dbReference type="SAM" id="MobiDB-lite"/>
    </source>
</evidence>
<proteinExistence type="predicted"/>
<evidence type="ECO:0000256" key="1">
    <source>
        <dbReference type="ARBA" id="ARBA00004123"/>
    </source>
</evidence>
<dbReference type="STRING" id="13333.W1PK31"/>
<protein>
    <recommendedName>
        <fullName evidence="6">BHLH domain-containing protein</fullName>
    </recommendedName>
</protein>
<dbReference type="PANTHER" id="PTHR31945:SF26">
    <property type="entry name" value="TRANSCRIPTION FACTOR BHLH35"/>
    <property type="match status" value="1"/>
</dbReference>
<dbReference type="SMART" id="SM00353">
    <property type="entry name" value="HLH"/>
    <property type="match status" value="1"/>
</dbReference>
<dbReference type="PANTHER" id="PTHR31945">
    <property type="entry name" value="TRANSCRIPTION FACTOR SCREAM2-RELATED"/>
    <property type="match status" value="1"/>
</dbReference>
<dbReference type="GO" id="GO:0006355">
    <property type="term" value="P:regulation of DNA-templated transcription"/>
    <property type="evidence" value="ECO:0000318"/>
    <property type="project" value="GO_Central"/>
</dbReference>
<dbReference type="GO" id="GO:0005634">
    <property type="term" value="C:nucleus"/>
    <property type="evidence" value="ECO:0000318"/>
    <property type="project" value="GO_Central"/>
</dbReference>
<accession>W1PK31</accession>
<dbReference type="InterPro" id="IPR054502">
    <property type="entry name" value="bHLH-TF_ACT-like_plant"/>
</dbReference>
<dbReference type="GO" id="GO:0046983">
    <property type="term" value="F:protein dimerization activity"/>
    <property type="evidence" value="ECO:0007669"/>
    <property type="project" value="InterPro"/>
</dbReference>
<gene>
    <name evidence="7" type="ORF">AMTR_s00019p00254380</name>
</gene>
<dbReference type="InterPro" id="IPR011598">
    <property type="entry name" value="bHLH_dom"/>
</dbReference>
<keyword evidence="8" id="KW-1185">Reference proteome</keyword>
<reference evidence="8" key="1">
    <citation type="journal article" date="2013" name="Science">
        <title>The Amborella genome and the evolution of flowering plants.</title>
        <authorList>
            <consortium name="Amborella Genome Project"/>
        </authorList>
    </citation>
    <scope>NUCLEOTIDE SEQUENCE [LARGE SCALE GENOMIC DNA]</scope>
</reference>
<dbReference type="Gene3D" id="4.10.280.10">
    <property type="entry name" value="Helix-loop-helix DNA-binding domain"/>
    <property type="match status" value="1"/>
</dbReference>
<evidence type="ECO:0000256" key="3">
    <source>
        <dbReference type="ARBA" id="ARBA00023163"/>
    </source>
</evidence>